<dbReference type="Proteomes" id="UP000051260">
    <property type="component" value="Unassembled WGS sequence"/>
</dbReference>
<gene>
    <name evidence="2" type="ORF">RUE5091_02573</name>
</gene>
<feature type="transmembrane region" description="Helical" evidence="1">
    <location>
        <begin position="311"/>
        <end position="331"/>
    </location>
</feature>
<protein>
    <recommendedName>
        <fullName evidence="4">DUF2955 domain-containing protein</fullName>
    </recommendedName>
</protein>
<dbReference type="EMBL" id="CYUD01000007">
    <property type="protein sequence ID" value="CUK03992.1"/>
    <property type="molecule type" value="Genomic_DNA"/>
</dbReference>
<feature type="transmembrane region" description="Helical" evidence="1">
    <location>
        <begin position="225"/>
        <end position="244"/>
    </location>
</feature>
<organism evidence="2 3">
    <name type="scientific">Ruegeria denitrificans</name>
    <dbReference type="NCBI Taxonomy" id="1715692"/>
    <lineage>
        <taxon>Bacteria</taxon>
        <taxon>Pseudomonadati</taxon>
        <taxon>Pseudomonadota</taxon>
        <taxon>Alphaproteobacteria</taxon>
        <taxon>Rhodobacterales</taxon>
        <taxon>Roseobacteraceae</taxon>
        <taxon>Ruegeria</taxon>
    </lineage>
</organism>
<feature type="transmembrane region" description="Helical" evidence="1">
    <location>
        <begin position="85"/>
        <end position="103"/>
    </location>
</feature>
<evidence type="ECO:0000313" key="3">
    <source>
        <dbReference type="Proteomes" id="UP000051260"/>
    </source>
</evidence>
<feature type="transmembrane region" description="Helical" evidence="1">
    <location>
        <begin position="180"/>
        <end position="213"/>
    </location>
</feature>
<feature type="transmembrane region" description="Helical" evidence="1">
    <location>
        <begin position="279"/>
        <end position="296"/>
    </location>
</feature>
<feature type="transmembrane region" description="Helical" evidence="1">
    <location>
        <begin position="250"/>
        <end position="267"/>
    </location>
</feature>
<dbReference type="OrthoDB" id="6222260at2"/>
<dbReference type="AlphaFoldDB" id="A0A0P1IBZ4"/>
<feature type="transmembrane region" description="Helical" evidence="1">
    <location>
        <begin position="109"/>
        <end position="129"/>
    </location>
</feature>
<proteinExistence type="predicted"/>
<sequence length="345" mass="36844">MSAAPPSFESRNRRAFRLALGVTVVFTLSQIYQWPVALLASAGAVALLQDAKAMPFWFGLRTILIAMASLAGGFLTALLLSGFPAVMVLTYGFLFILLFRFVLTTGEHLIIFVGLLVGCTVIPVLVLIWPELALVATIGAMTSFFIAWLISTFAFAIIRPPADVPLAHPHSESELDVTQISVTLGLILATLLAVFLVFGLTDILVLIYSTIFALSLTISGVRDSFLTYFIANLVLAGLATIVVYEILVMVPSLPMMSALVFLVIYVFAQQTFGHSPMAAAWSSACFGFVLLLSGTLPKEGVIATDKVLDRVVQIGTGALYVAAVFAVVGFISRVRAYSHAGGANG</sequence>
<feature type="transmembrane region" description="Helical" evidence="1">
    <location>
        <begin position="56"/>
        <end position="78"/>
    </location>
</feature>
<keyword evidence="1" id="KW-1133">Transmembrane helix</keyword>
<evidence type="ECO:0000313" key="2">
    <source>
        <dbReference type="EMBL" id="CUK03992.1"/>
    </source>
</evidence>
<dbReference type="STRING" id="1715692.RUE5091_02573"/>
<keyword evidence="1" id="KW-0472">Membrane</keyword>
<reference evidence="3" key="1">
    <citation type="submission" date="2015-09" db="EMBL/GenBank/DDBJ databases">
        <authorList>
            <person name="Rodrigo-Torres L."/>
            <person name="Arahal D.R."/>
        </authorList>
    </citation>
    <scope>NUCLEOTIDE SEQUENCE [LARGE SCALE GENOMIC DNA]</scope>
    <source>
        <strain evidence="3">CECT 5091</strain>
    </source>
</reference>
<keyword evidence="1" id="KW-0812">Transmembrane</keyword>
<feature type="transmembrane region" description="Helical" evidence="1">
    <location>
        <begin position="136"/>
        <end position="160"/>
    </location>
</feature>
<name>A0A0P1IBZ4_9RHOB</name>
<accession>A0A0P1IBZ4</accession>
<evidence type="ECO:0008006" key="4">
    <source>
        <dbReference type="Google" id="ProtNLM"/>
    </source>
</evidence>
<evidence type="ECO:0000256" key="1">
    <source>
        <dbReference type="SAM" id="Phobius"/>
    </source>
</evidence>
<keyword evidence="3" id="KW-1185">Reference proteome</keyword>